<dbReference type="Proteomes" id="UP000177370">
    <property type="component" value="Unassembled WGS sequence"/>
</dbReference>
<comment type="caution">
    <text evidence="2">The sequence shown here is derived from an EMBL/GenBank/DDBJ whole genome shotgun (WGS) entry which is preliminary data.</text>
</comment>
<protein>
    <submittedName>
        <fullName evidence="2">Uncharacterized protein</fullName>
    </submittedName>
</protein>
<gene>
    <name evidence="2" type="ORF">A2647_00880</name>
</gene>
<proteinExistence type="predicted"/>
<feature type="transmembrane region" description="Helical" evidence="1">
    <location>
        <begin position="7"/>
        <end position="29"/>
    </location>
</feature>
<keyword evidence="1" id="KW-0812">Transmembrane</keyword>
<sequence>MKNNQKGFASLVLIGVLVVLVAIGGYFAVSKKPNNQQTSDVSTPIPEDWKTYTNELYGFEFKYPEDLYFQENPPYVGESGTQPSDDGSIRFIRPDSSVPFSNMEIFKITFFPKGIVSDDYNWPERPCGEWTFGESGGPESITHSYFLGHKSLEVVTVIESSPRIADNYICVNYPKEPFVILSNEKYKNEVNQILSTFKFIEPTTQTDTSNWEMYTNAQYGFEIKYPTQLLTLVTKNGFMITNPIGTNYETLDSSSKVDLTVSYFLSIKDVHTISIDGANANNLKDLTKNLMAPEKTILGGEEAYIGGFNFPEVAGLQIVALKNGHFYVIDIITGEDLEVSKLEKDIISTFKFTK</sequence>
<keyword evidence="1" id="KW-0472">Membrane</keyword>
<name>A0A1F6V9F2_9BACT</name>
<evidence type="ECO:0000313" key="3">
    <source>
        <dbReference type="Proteomes" id="UP000177370"/>
    </source>
</evidence>
<evidence type="ECO:0000256" key="1">
    <source>
        <dbReference type="SAM" id="Phobius"/>
    </source>
</evidence>
<accession>A0A1F6V9F2</accession>
<organism evidence="2 3">
    <name type="scientific">Candidatus Nomurabacteria bacterium RIFCSPHIGHO2_01_FULL_40_24b</name>
    <dbReference type="NCBI Taxonomy" id="1801739"/>
    <lineage>
        <taxon>Bacteria</taxon>
        <taxon>Candidatus Nomuraibacteriota</taxon>
    </lineage>
</organism>
<reference evidence="2 3" key="1">
    <citation type="journal article" date="2016" name="Nat. Commun.">
        <title>Thousands of microbial genomes shed light on interconnected biogeochemical processes in an aquifer system.</title>
        <authorList>
            <person name="Anantharaman K."/>
            <person name="Brown C.T."/>
            <person name="Hug L.A."/>
            <person name="Sharon I."/>
            <person name="Castelle C.J."/>
            <person name="Probst A.J."/>
            <person name="Thomas B.C."/>
            <person name="Singh A."/>
            <person name="Wilkins M.J."/>
            <person name="Karaoz U."/>
            <person name="Brodie E.L."/>
            <person name="Williams K.H."/>
            <person name="Hubbard S.S."/>
            <person name="Banfield J.F."/>
        </authorList>
    </citation>
    <scope>NUCLEOTIDE SEQUENCE [LARGE SCALE GENOMIC DNA]</scope>
</reference>
<dbReference type="EMBL" id="MFTP01000002">
    <property type="protein sequence ID" value="OGI66293.1"/>
    <property type="molecule type" value="Genomic_DNA"/>
</dbReference>
<evidence type="ECO:0000313" key="2">
    <source>
        <dbReference type="EMBL" id="OGI66293.1"/>
    </source>
</evidence>
<dbReference type="AlphaFoldDB" id="A0A1F6V9F2"/>
<keyword evidence="1" id="KW-1133">Transmembrane helix</keyword>